<sequence>MQWREHITEVISQHGGIASRQELLVQVPATVLDGFVGRRSLTRLFPHVYCLRNQRLDDHLLLRAALRHAGPGAALSHTSALAVWGVIDLRRPVHLTVDQSVRRAGSPELVVHRRLRFHAETPQCVVRHGLLVTEPARSVVDSWPLLPIGDRRPLLLDAARRRLVTAPELSHALAERPNVAGHRTLAQAIDLVHDGCESELEALGVLGVFRHRSMPPSIGQYRLRLPDGGIRLDRAWPEVKLAVELDGARHHTSPEDRRRDLARDTALAAHGWVVLRFTYADVRRDPDGVRRRVLEVYRMRAAQLHVS</sequence>
<evidence type="ECO:0000259" key="1">
    <source>
        <dbReference type="Pfam" id="PF04480"/>
    </source>
</evidence>
<dbReference type="AlphaFoldDB" id="A0A1I7A531"/>
<dbReference type="RefSeq" id="WP_093579710.1">
    <property type="nucleotide sequence ID" value="NZ_FPBA01000007.1"/>
</dbReference>
<evidence type="ECO:0000313" key="3">
    <source>
        <dbReference type="Proteomes" id="UP000199546"/>
    </source>
</evidence>
<dbReference type="Proteomes" id="UP000199546">
    <property type="component" value="Unassembled WGS sequence"/>
</dbReference>
<reference evidence="3" key="1">
    <citation type="submission" date="2016-10" db="EMBL/GenBank/DDBJ databases">
        <authorList>
            <person name="Varghese N."/>
            <person name="Submissions S."/>
        </authorList>
    </citation>
    <scope>NUCLEOTIDE SEQUENCE [LARGE SCALE GENOMIC DNA]</scope>
    <source>
        <strain evidence="3">DSM 46136</strain>
    </source>
</reference>
<dbReference type="InterPro" id="IPR007569">
    <property type="entry name" value="DUF559"/>
</dbReference>
<evidence type="ECO:0000313" key="2">
    <source>
        <dbReference type="EMBL" id="SFT70007.1"/>
    </source>
</evidence>
<feature type="domain" description="DUF559" evidence="1">
    <location>
        <begin position="236"/>
        <end position="296"/>
    </location>
</feature>
<keyword evidence="3" id="KW-1185">Reference proteome</keyword>
<organism evidence="2 3">
    <name type="scientific">Geodermatophilus amargosae</name>
    <dbReference type="NCBI Taxonomy" id="1296565"/>
    <lineage>
        <taxon>Bacteria</taxon>
        <taxon>Bacillati</taxon>
        <taxon>Actinomycetota</taxon>
        <taxon>Actinomycetes</taxon>
        <taxon>Geodermatophilales</taxon>
        <taxon>Geodermatophilaceae</taxon>
        <taxon>Geodermatophilus</taxon>
    </lineage>
</organism>
<dbReference type="OrthoDB" id="5243722at2"/>
<dbReference type="STRING" id="1296565.SAMN05660657_02503"/>
<proteinExistence type="predicted"/>
<dbReference type="EMBL" id="FPBA01000007">
    <property type="protein sequence ID" value="SFT70007.1"/>
    <property type="molecule type" value="Genomic_DNA"/>
</dbReference>
<dbReference type="InterPro" id="IPR011335">
    <property type="entry name" value="Restrct_endonuc-II-like"/>
</dbReference>
<name>A0A1I7A531_9ACTN</name>
<dbReference type="Gene3D" id="3.40.960.10">
    <property type="entry name" value="VSR Endonuclease"/>
    <property type="match status" value="1"/>
</dbReference>
<dbReference type="SUPFAM" id="SSF52980">
    <property type="entry name" value="Restriction endonuclease-like"/>
    <property type="match status" value="1"/>
</dbReference>
<accession>A0A1I7A531</accession>
<gene>
    <name evidence="2" type="ORF">SAMN05660657_02503</name>
</gene>
<dbReference type="Pfam" id="PF04480">
    <property type="entry name" value="DUF559"/>
    <property type="match status" value="1"/>
</dbReference>
<protein>
    <recommendedName>
        <fullName evidence="1">DUF559 domain-containing protein</fullName>
    </recommendedName>
</protein>